<dbReference type="Proteomes" id="UP000030680">
    <property type="component" value="Unassembled WGS sequence"/>
</dbReference>
<dbReference type="EMBL" id="KB454485">
    <property type="protein sequence ID" value="EME32618.1"/>
    <property type="molecule type" value="Genomic_DNA"/>
</dbReference>
<dbReference type="Gramene" id="EME32618">
    <property type="protein sequence ID" value="EME32618"/>
    <property type="gene ID" value="Gasu_03860"/>
</dbReference>
<name>M2Y945_GALSU</name>
<gene>
    <name evidence="1" type="ORF">Gasu_03860</name>
</gene>
<dbReference type="KEGG" id="gsl:Gasu_03860"/>
<dbReference type="AlphaFoldDB" id="M2Y945"/>
<dbReference type="RefSeq" id="XP_005709138.1">
    <property type="nucleotide sequence ID" value="XM_005709081.1"/>
</dbReference>
<sequence length="85" mass="9140">MLEPFVTAITPDIIQSFKGTVNAVSDTVQSNETMGACATYFKRTIQRRQKISSICSFKGITSASSSQVVKTLSSGVELNSQLASF</sequence>
<organism evidence="1 2">
    <name type="scientific">Galdieria sulphuraria</name>
    <name type="common">Red alga</name>
    <dbReference type="NCBI Taxonomy" id="130081"/>
    <lineage>
        <taxon>Eukaryota</taxon>
        <taxon>Rhodophyta</taxon>
        <taxon>Bangiophyceae</taxon>
        <taxon>Galdieriales</taxon>
        <taxon>Galdieriaceae</taxon>
        <taxon>Galdieria</taxon>
    </lineage>
</organism>
<evidence type="ECO:0000313" key="2">
    <source>
        <dbReference type="Proteomes" id="UP000030680"/>
    </source>
</evidence>
<proteinExistence type="predicted"/>
<keyword evidence="2" id="KW-1185">Reference proteome</keyword>
<dbReference type="GeneID" id="17091182"/>
<accession>M2Y945</accession>
<evidence type="ECO:0000313" key="1">
    <source>
        <dbReference type="EMBL" id="EME32618.1"/>
    </source>
</evidence>
<protein>
    <submittedName>
        <fullName evidence="1">Uncharacterized protein</fullName>
    </submittedName>
</protein>
<reference evidence="2" key="1">
    <citation type="journal article" date="2013" name="Science">
        <title>Gene transfer from bacteria and archaea facilitated evolution of an extremophilic eukaryote.</title>
        <authorList>
            <person name="Schonknecht G."/>
            <person name="Chen W.H."/>
            <person name="Ternes C.M."/>
            <person name="Barbier G.G."/>
            <person name="Shrestha R.P."/>
            <person name="Stanke M."/>
            <person name="Brautigam A."/>
            <person name="Baker B.J."/>
            <person name="Banfield J.F."/>
            <person name="Garavito R.M."/>
            <person name="Carr K."/>
            <person name="Wilkerson C."/>
            <person name="Rensing S.A."/>
            <person name="Gagneul D."/>
            <person name="Dickenson N.E."/>
            <person name="Oesterhelt C."/>
            <person name="Lercher M.J."/>
            <person name="Weber A.P."/>
        </authorList>
    </citation>
    <scope>NUCLEOTIDE SEQUENCE [LARGE SCALE GENOMIC DNA]</scope>
    <source>
        <strain evidence="2">074W</strain>
    </source>
</reference>